<comment type="caution">
    <text evidence="1">The sequence shown here is derived from an EMBL/GenBank/DDBJ whole genome shotgun (WGS) entry which is preliminary data.</text>
</comment>
<keyword evidence="2" id="KW-1185">Reference proteome</keyword>
<evidence type="ECO:0000313" key="1">
    <source>
        <dbReference type="EMBL" id="KAK9728730.1"/>
    </source>
</evidence>
<gene>
    <name evidence="1" type="ORF">QE152_g17061</name>
</gene>
<proteinExistence type="predicted"/>
<reference evidence="1 2" key="1">
    <citation type="journal article" date="2024" name="BMC Genomics">
        <title>De novo assembly and annotation of Popillia japonica's genome with initial clues to its potential as an invasive pest.</title>
        <authorList>
            <person name="Cucini C."/>
            <person name="Boschi S."/>
            <person name="Funari R."/>
            <person name="Cardaioli E."/>
            <person name="Iannotti N."/>
            <person name="Marturano G."/>
            <person name="Paoli F."/>
            <person name="Bruttini M."/>
            <person name="Carapelli A."/>
            <person name="Frati F."/>
            <person name="Nardi F."/>
        </authorList>
    </citation>
    <scope>NUCLEOTIDE SEQUENCE [LARGE SCALE GENOMIC DNA]</scope>
    <source>
        <strain evidence="1">DMR45628</strain>
    </source>
</reference>
<accession>A0AAW1L2D8</accession>
<dbReference type="EMBL" id="JASPKY010000167">
    <property type="protein sequence ID" value="KAK9728730.1"/>
    <property type="molecule type" value="Genomic_DNA"/>
</dbReference>
<dbReference type="AlphaFoldDB" id="A0AAW1L2D8"/>
<organism evidence="1 2">
    <name type="scientific">Popillia japonica</name>
    <name type="common">Japanese beetle</name>
    <dbReference type="NCBI Taxonomy" id="7064"/>
    <lineage>
        <taxon>Eukaryota</taxon>
        <taxon>Metazoa</taxon>
        <taxon>Ecdysozoa</taxon>
        <taxon>Arthropoda</taxon>
        <taxon>Hexapoda</taxon>
        <taxon>Insecta</taxon>
        <taxon>Pterygota</taxon>
        <taxon>Neoptera</taxon>
        <taxon>Endopterygota</taxon>
        <taxon>Coleoptera</taxon>
        <taxon>Polyphaga</taxon>
        <taxon>Scarabaeiformia</taxon>
        <taxon>Scarabaeidae</taxon>
        <taxon>Rutelinae</taxon>
        <taxon>Popillia</taxon>
    </lineage>
</organism>
<protein>
    <submittedName>
        <fullName evidence="1">Uncharacterized protein</fullName>
    </submittedName>
</protein>
<evidence type="ECO:0000313" key="2">
    <source>
        <dbReference type="Proteomes" id="UP001458880"/>
    </source>
</evidence>
<dbReference type="Proteomes" id="UP001458880">
    <property type="component" value="Unassembled WGS sequence"/>
</dbReference>
<sequence>MQDVRSYRHRSVHHLLRAKLKIRVTENVKRKGVQRVWNLHQIKRNEKKKKYKENRKVRIEGNGKRDTIEKEWTSLRNTIIEAADVVIGRKERETQKDWFDQECNLAIENKDTEKEEKRKTGRKYDG</sequence>
<name>A0AAW1L2D8_POPJA</name>